<dbReference type="CDD" id="cd00761">
    <property type="entry name" value="Glyco_tranf_GTA_type"/>
    <property type="match status" value="1"/>
</dbReference>
<keyword evidence="4" id="KW-1185">Reference proteome</keyword>
<dbReference type="EMBL" id="PISE01000034">
    <property type="protein sequence ID" value="PKG22771.1"/>
    <property type="molecule type" value="Genomic_DNA"/>
</dbReference>
<dbReference type="Gene3D" id="3.90.550.10">
    <property type="entry name" value="Spore Coat Polysaccharide Biosynthesis Protein SpsA, Chain A"/>
    <property type="match status" value="1"/>
</dbReference>
<comment type="caution">
    <text evidence="3">The sequence shown here is derived from an EMBL/GenBank/DDBJ whole genome shotgun (WGS) entry which is preliminary data.</text>
</comment>
<evidence type="ECO:0000256" key="1">
    <source>
        <dbReference type="ARBA" id="ARBA00006739"/>
    </source>
</evidence>
<evidence type="ECO:0000259" key="2">
    <source>
        <dbReference type="Pfam" id="PF00535"/>
    </source>
</evidence>
<protein>
    <submittedName>
        <fullName evidence="3">Maturation of the outermost layer of the spore</fullName>
    </submittedName>
</protein>
<evidence type="ECO:0000313" key="4">
    <source>
        <dbReference type="Proteomes" id="UP000233375"/>
    </source>
</evidence>
<organism evidence="3 4">
    <name type="scientific">Niallia nealsonii</name>
    <dbReference type="NCBI Taxonomy" id="115979"/>
    <lineage>
        <taxon>Bacteria</taxon>
        <taxon>Bacillati</taxon>
        <taxon>Bacillota</taxon>
        <taxon>Bacilli</taxon>
        <taxon>Bacillales</taxon>
        <taxon>Bacillaceae</taxon>
        <taxon>Niallia</taxon>
    </lineage>
</organism>
<dbReference type="Pfam" id="PF00535">
    <property type="entry name" value="Glycos_transf_2"/>
    <property type="match status" value="1"/>
</dbReference>
<gene>
    <name evidence="3" type="ORF">CWS01_15320</name>
</gene>
<dbReference type="Proteomes" id="UP000233375">
    <property type="component" value="Unassembled WGS sequence"/>
</dbReference>
<dbReference type="AlphaFoldDB" id="A0A2N0YZT5"/>
<reference evidence="3 4" key="1">
    <citation type="journal article" date="2003" name="Int. J. Syst. Evol. Microbiol.">
        <title>Bacillus nealsonii sp. nov., isolated from a spacecraft-assembly facility, whose spores are gamma-radiation resistant.</title>
        <authorList>
            <person name="Venkateswaran K."/>
            <person name="Kempf M."/>
            <person name="Chen F."/>
            <person name="Satomi M."/>
            <person name="Nicholson W."/>
            <person name="Kern R."/>
        </authorList>
    </citation>
    <scope>NUCLEOTIDE SEQUENCE [LARGE SCALE GENOMIC DNA]</scope>
    <source>
        <strain evidence="3 4">FO-92</strain>
    </source>
</reference>
<proteinExistence type="inferred from homology"/>
<accession>A0A2N0YZT5</accession>
<sequence length="425" mass="49827">MTPLVSVILTSYNKPLTIASAIESVLNQTYSNWELFIMDDNSSKEIVAIIKKYLTDSRISYFNSHVLDSERYKTTRYATLINEAISKSRGDYLTYLTDDNIFLPNRLETMVYYLQHPNIDIVYSNQLVKWVDERTGRQREGVRRVSGQLKNAAGRVDHCSVMHTRTIAEKVFKKYGSYWDDHPDNWNFGDAVFWNRLTEFNSFYPIRKLLDIAWKGDDSFQKLYTYMPKIIPDGTLVRGLSNDVYVIDKQQRRKISPKVFQQLHYDPHKVVRIPDPFLFKYKEGEVIDSQIFKNSKLFPNHKLIKSNENSSLYYMQKNKKHLFRNSKALQDFHFHHQVPVKLANSFLHQIPDGTTIEELNDTTTFLPNGVLYKCENSFYICLNNCLHSIEEVVAKKLKQSITNPVIIQPQLLLHFKQGEPIEFRL</sequence>
<dbReference type="GO" id="GO:0008417">
    <property type="term" value="F:fucosyltransferase activity"/>
    <property type="evidence" value="ECO:0007669"/>
    <property type="project" value="TreeGrafter"/>
</dbReference>
<dbReference type="PANTHER" id="PTHR22916">
    <property type="entry name" value="GLYCOSYLTRANSFERASE"/>
    <property type="match status" value="1"/>
</dbReference>
<dbReference type="SUPFAM" id="SSF53448">
    <property type="entry name" value="Nucleotide-diphospho-sugar transferases"/>
    <property type="match status" value="1"/>
</dbReference>
<dbReference type="OrthoDB" id="2850014at2"/>
<dbReference type="InterPro" id="IPR001173">
    <property type="entry name" value="Glyco_trans_2-like"/>
</dbReference>
<comment type="similarity">
    <text evidence="1">Belongs to the glycosyltransferase 2 family.</text>
</comment>
<feature type="domain" description="Glycosyltransferase 2-like" evidence="2">
    <location>
        <begin position="6"/>
        <end position="159"/>
    </location>
</feature>
<dbReference type="PANTHER" id="PTHR22916:SF69">
    <property type="entry name" value="BIFUNCTIONAL GLYCOSYLTRANSFERASE PGTA"/>
    <property type="match status" value="1"/>
</dbReference>
<name>A0A2N0YZT5_9BACI</name>
<dbReference type="RefSeq" id="WP_101178068.1">
    <property type="nucleotide sequence ID" value="NZ_PISE01000034.1"/>
</dbReference>
<dbReference type="InterPro" id="IPR029044">
    <property type="entry name" value="Nucleotide-diphossugar_trans"/>
</dbReference>
<evidence type="ECO:0000313" key="3">
    <source>
        <dbReference type="EMBL" id="PKG22771.1"/>
    </source>
</evidence>